<dbReference type="AlphaFoldDB" id="A0A2A6FS32"/>
<evidence type="ECO:0000256" key="1">
    <source>
        <dbReference type="SAM" id="MobiDB-lite"/>
    </source>
</evidence>
<dbReference type="InterPro" id="IPR000119">
    <property type="entry name" value="Hist_DNA-bd"/>
</dbReference>
<dbReference type="EMBL" id="NAEP01000032">
    <property type="protein sequence ID" value="PDQ35490.1"/>
    <property type="molecule type" value="Genomic_DNA"/>
</dbReference>
<evidence type="ECO:0000313" key="3">
    <source>
        <dbReference type="Proteomes" id="UP000219994"/>
    </source>
</evidence>
<dbReference type="GO" id="GO:0003677">
    <property type="term" value="F:DNA binding"/>
    <property type="evidence" value="ECO:0007669"/>
    <property type="project" value="InterPro"/>
</dbReference>
<reference evidence="3" key="1">
    <citation type="submission" date="2017-03" db="EMBL/GenBank/DDBJ databases">
        <authorList>
            <person name="Lund M.B."/>
        </authorList>
    </citation>
    <scope>NUCLEOTIDE SEQUENCE [LARGE SCALE GENOMIC DNA]</scope>
</reference>
<dbReference type="InterPro" id="IPR010992">
    <property type="entry name" value="IHF-like_DNA-bd_dom_sf"/>
</dbReference>
<name>A0A2A6FS32_9MICO</name>
<protein>
    <recommendedName>
        <fullName evidence="4">HU domain-containing protein</fullName>
    </recommendedName>
</protein>
<proteinExistence type="predicted"/>
<feature type="compositionally biased region" description="Basic and acidic residues" evidence="1">
    <location>
        <begin position="7"/>
        <end position="16"/>
    </location>
</feature>
<feature type="region of interest" description="Disordered" evidence="1">
    <location>
        <begin position="1"/>
        <end position="23"/>
    </location>
</feature>
<gene>
    <name evidence="2" type="ORF">B5766_05340</name>
</gene>
<sequence length="146" mass="16321">MSDVTESDSRESDDANKPPSINKRQFIRQMAKEADIPLYVAAQAYEAFIKTLFNNVRVGYQVNLTGFGKFFRRYHKGHVMQFGAGERPGYIMLKFSATRKSNDFLDLTGDDAMDARVPGTRVRGSQSVGEALSQQLTEADEASNND</sequence>
<dbReference type="Pfam" id="PF00216">
    <property type="entry name" value="Bac_DNA_binding"/>
    <property type="match status" value="1"/>
</dbReference>
<accession>A0A2A6FS32</accession>
<feature type="region of interest" description="Disordered" evidence="1">
    <location>
        <begin position="120"/>
        <end position="146"/>
    </location>
</feature>
<dbReference type="GO" id="GO:0030527">
    <property type="term" value="F:structural constituent of chromatin"/>
    <property type="evidence" value="ECO:0007669"/>
    <property type="project" value="InterPro"/>
</dbReference>
<evidence type="ECO:0008006" key="4">
    <source>
        <dbReference type="Google" id="ProtNLM"/>
    </source>
</evidence>
<evidence type="ECO:0000313" key="2">
    <source>
        <dbReference type="EMBL" id="PDQ35490.1"/>
    </source>
</evidence>
<feature type="compositionally biased region" description="Polar residues" evidence="1">
    <location>
        <begin position="123"/>
        <end position="137"/>
    </location>
</feature>
<organism evidence="2 3">
    <name type="scientific">Candidatus Lumbricidiphila eiseniae</name>
    <dbReference type="NCBI Taxonomy" id="1969409"/>
    <lineage>
        <taxon>Bacteria</taxon>
        <taxon>Bacillati</taxon>
        <taxon>Actinomycetota</taxon>
        <taxon>Actinomycetes</taxon>
        <taxon>Micrococcales</taxon>
        <taxon>Microbacteriaceae</taxon>
        <taxon>Candidatus Lumbricidiphila</taxon>
    </lineage>
</organism>
<dbReference type="Gene3D" id="4.10.520.10">
    <property type="entry name" value="IHF-like DNA-binding proteins"/>
    <property type="match status" value="1"/>
</dbReference>
<dbReference type="SUPFAM" id="SSF47729">
    <property type="entry name" value="IHF-like DNA-binding proteins"/>
    <property type="match status" value="1"/>
</dbReference>
<comment type="caution">
    <text evidence="2">The sequence shown here is derived from an EMBL/GenBank/DDBJ whole genome shotgun (WGS) entry which is preliminary data.</text>
</comment>
<dbReference type="Proteomes" id="UP000219994">
    <property type="component" value="Unassembled WGS sequence"/>
</dbReference>